<dbReference type="InterPro" id="IPR011990">
    <property type="entry name" value="TPR-like_helical_dom_sf"/>
</dbReference>
<dbReference type="Gene3D" id="1.25.40.10">
    <property type="entry name" value="Tetratricopeptide repeat domain"/>
    <property type="match status" value="1"/>
</dbReference>
<protein>
    <recommendedName>
        <fullName evidence="4">Tetratricopeptide repeat protein</fullName>
    </recommendedName>
</protein>
<sequence>QGLNNLTASVLNLLGKTYLENGKLDNAKRVLFEGLELSRQNDIYEELAKGNQYLAAYFAQIGDFKKAFEYQSQFVSLNDSLENIASRDRLALMQGM</sequence>
<feature type="repeat" description="TPR" evidence="1">
    <location>
        <begin position="8"/>
        <end position="41"/>
    </location>
</feature>
<dbReference type="PROSITE" id="PS50005">
    <property type="entry name" value="TPR"/>
    <property type="match status" value="1"/>
</dbReference>
<gene>
    <name evidence="2" type="ORF">JEM65_21565</name>
</gene>
<name>A0A934KXP9_9FLAO</name>
<evidence type="ECO:0008006" key="4">
    <source>
        <dbReference type="Google" id="ProtNLM"/>
    </source>
</evidence>
<dbReference type="EMBL" id="JAEHJZ010000318">
    <property type="protein sequence ID" value="MBJ7883211.1"/>
    <property type="molecule type" value="Genomic_DNA"/>
</dbReference>
<accession>A0A934KXP9</accession>
<keyword evidence="1" id="KW-0802">TPR repeat</keyword>
<dbReference type="RefSeq" id="WP_199603826.1">
    <property type="nucleotide sequence ID" value="NZ_JAEHJZ010000318.1"/>
</dbReference>
<dbReference type="AlphaFoldDB" id="A0A934KXP9"/>
<feature type="non-terminal residue" evidence="2">
    <location>
        <position position="1"/>
    </location>
</feature>
<evidence type="ECO:0000313" key="2">
    <source>
        <dbReference type="EMBL" id="MBJ7883211.1"/>
    </source>
</evidence>
<organism evidence="2 3">
    <name type="scientific">Gelidibacter salicanalis</name>
    <dbReference type="NCBI Taxonomy" id="291193"/>
    <lineage>
        <taxon>Bacteria</taxon>
        <taxon>Pseudomonadati</taxon>
        <taxon>Bacteroidota</taxon>
        <taxon>Flavobacteriia</taxon>
        <taxon>Flavobacteriales</taxon>
        <taxon>Flavobacteriaceae</taxon>
        <taxon>Gelidibacter</taxon>
    </lineage>
</organism>
<proteinExistence type="predicted"/>
<evidence type="ECO:0000256" key="1">
    <source>
        <dbReference type="PROSITE-ProRule" id="PRU00339"/>
    </source>
</evidence>
<reference evidence="2 3" key="1">
    <citation type="submission" date="2020-09" db="EMBL/GenBank/DDBJ databases">
        <title>Draft genome of Gelidibacter salicanalis PAMC21136.</title>
        <authorList>
            <person name="Park H."/>
        </authorList>
    </citation>
    <scope>NUCLEOTIDE SEQUENCE [LARGE SCALE GENOMIC DNA]</scope>
    <source>
        <strain evidence="2 3">PAMC21136</strain>
    </source>
</reference>
<dbReference type="Pfam" id="PF13181">
    <property type="entry name" value="TPR_8"/>
    <property type="match status" value="1"/>
</dbReference>
<dbReference type="InterPro" id="IPR019734">
    <property type="entry name" value="TPR_rpt"/>
</dbReference>
<feature type="non-terminal residue" evidence="2">
    <location>
        <position position="96"/>
    </location>
</feature>
<comment type="caution">
    <text evidence="2">The sequence shown here is derived from an EMBL/GenBank/DDBJ whole genome shotgun (WGS) entry which is preliminary data.</text>
</comment>
<evidence type="ECO:0000313" key="3">
    <source>
        <dbReference type="Proteomes" id="UP000662373"/>
    </source>
</evidence>
<dbReference type="SUPFAM" id="SSF48452">
    <property type="entry name" value="TPR-like"/>
    <property type="match status" value="1"/>
</dbReference>
<dbReference type="Proteomes" id="UP000662373">
    <property type="component" value="Unassembled WGS sequence"/>
</dbReference>
<keyword evidence="3" id="KW-1185">Reference proteome</keyword>